<evidence type="ECO:0000313" key="3">
    <source>
        <dbReference type="EMBL" id="TCS80993.1"/>
    </source>
</evidence>
<dbReference type="HAMAP" id="MF_01054">
    <property type="entry name" value="UPF0237"/>
    <property type="match status" value="1"/>
</dbReference>
<dbReference type="RefSeq" id="WP_132547753.1">
    <property type="nucleotide sequence ID" value="NZ_SMAA01000003.1"/>
</dbReference>
<dbReference type="InterPro" id="IPR045865">
    <property type="entry name" value="ACT-like_dom_sf"/>
</dbReference>
<dbReference type="PROSITE" id="PS51671">
    <property type="entry name" value="ACT"/>
    <property type="match status" value="1"/>
</dbReference>
<dbReference type="Gene3D" id="3.30.70.260">
    <property type="match status" value="1"/>
</dbReference>
<sequence length="89" mass="10152">MKLVVTIVGKDRVGIIAMVSNILAENNVNILNINQNIMEGFFNMVMIVEMTDSKIKLQELQKILKEKGSEINLDIKVQHQDIFNVMHNV</sequence>
<dbReference type="PANTHER" id="PTHR34875">
    <property type="entry name" value="UPF0237 PROTEIN MJ1558"/>
    <property type="match status" value="1"/>
</dbReference>
<protein>
    <recommendedName>
        <fullName evidence="1">UPF0237 protein EDC37_103163</fullName>
    </recommendedName>
</protein>
<dbReference type="NCBIfam" id="NF001220">
    <property type="entry name" value="PRK00194.1"/>
    <property type="match status" value="1"/>
</dbReference>
<dbReference type="CDD" id="cd04872">
    <property type="entry name" value="ACT_1ZPV"/>
    <property type="match status" value="1"/>
</dbReference>
<comment type="caution">
    <text evidence="3">The sequence shown here is derived from an EMBL/GenBank/DDBJ whole genome shotgun (WGS) entry which is preliminary data.</text>
</comment>
<dbReference type="SUPFAM" id="SSF55021">
    <property type="entry name" value="ACT-like"/>
    <property type="match status" value="1"/>
</dbReference>
<dbReference type="InterPro" id="IPR022986">
    <property type="entry name" value="UPF0237_ACT"/>
</dbReference>
<feature type="domain" description="ACT" evidence="2">
    <location>
        <begin position="4"/>
        <end position="78"/>
    </location>
</feature>
<accession>A0A4R3KD96</accession>
<organism evidence="3 4">
    <name type="scientific">Pectinatus cerevisiiphilus</name>
    <dbReference type="NCBI Taxonomy" id="86956"/>
    <lineage>
        <taxon>Bacteria</taxon>
        <taxon>Bacillati</taxon>
        <taxon>Bacillota</taxon>
        <taxon>Negativicutes</taxon>
        <taxon>Selenomonadales</taxon>
        <taxon>Selenomonadaceae</taxon>
        <taxon>Pectinatus</taxon>
    </lineage>
</organism>
<dbReference type="AlphaFoldDB" id="A0A4R3KD96"/>
<gene>
    <name evidence="3" type="ORF">EDC37_103163</name>
</gene>
<dbReference type="EMBL" id="SMAA01000003">
    <property type="protein sequence ID" value="TCS80993.1"/>
    <property type="molecule type" value="Genomic_DNA"/>
</dbReference>
<dbReference type="InterPro" id="IPR002912">
    <property type="entry name" value="ACT_dom"/>
</dbReference>
<evidence type="ECO:0000259" key="2">
    <source>
        <dbReference type="PROSITE" id="PS51671"/>
    </source>
</evidence>
<evidence type="ECO:0000256" key="1">
    <source>
        <dbReference type="HAMAP-Rule" id="MF_01054"/>
    </source>
</evidence>
<dbReference type="Proteomes" id="UP000295188">
    <property type="component" value="Unassembled WGS sequence"/>
</dbReference>
<evidence type="ECO:0000313" key="4">
    <source>
        <dbReference type="Proteomes" id="UP000295188"/>
    </source>
</evidence>
<comment type="similarity">
    <text evidence="1">Belongs to the UPF0237 family.</text>
</comment>
<reference evidence="3 4" key="1">
    <citation type="submission" date="2019-03" db="EMBL/GenBank/DDBJ databases">
        <title>Genomic Encyclopedia of Type Strains, Phase IV (KMG-IV): sequencing the most valuable type-strain genomes for metagenomic binning, comparative biology and taxonomic classification.</title>
        <authorList>
            <person name="Goeker M."/>
        </authorList>
    </citation>
    <scope>NUCLEOTIDE SEQUENCE [LARGE SCALE GENOMIC DNA]</scope>
    <source>
        <strain evidence="3 4">DSM 20467</strain>
    </source>
</reference>
<dbReference type="PANTHER" id="PTHR34875:SF6">
    <property type="entry name" value="UPF0237 PROTEIN MJ1558"/>
    <property type="match status" value="1"/>
</dbReference>
<dbReference type="Pfam" id="PF13740">
    <property type="entry name" value="ACT_6"/>
    <property type="match status" value="1"/>
</dbReference>
<keyword evidence="4" id="KW-1185">Reference proteome</keyword>
<name>A0A4R3KD96_9FIRM</name>
<dbReference type="InterPro" id="IPR050990">
    <property type="entry name" value="UPF0237/GcvR_regulator"/>
</dbReference>
<proteinExistence type="inferred from homology"/>